<sequence length="208" mass="23224">MQTIVTEFLNIPRLDPGPVQDFMSRHGIAFTKHGVDTGKDWLINTDKQPGIPFALEPIPADDHVSQAMAKDGHVIPVDSERYVGLASVLSITQDEMRRFVDAVIESGKIDLGVVNEQAARLGGVTIHFEPSEDGSHAVKLVPGKLDTFEAHLWFKGFIEPLMKGDLDAILKLRRCPNCGLFLRVKDPRRMYCSDKCKMAAHYIKTTQR</sequence>
<evidence type="ECO:0000313" key="2">
    <source>
        <dbReference type="Proteomes" id="UP000494245"/>
    </source>
</evidence>
<evidence type="ECO:0000313" key="1">
    <source>
        <dbReference type="EMBL" id="GFK92229.1"/>
    </source>
</evidence>
<dbReference type="EMBL" id="BLTE01000001">
    <property type="protein sequence ID" value="GFK92229.1"/>
    <property type="molecule type" value="Genomic_DNA"/>
</dbReference>
<dbReference type="RefSeq" id="WP_173080174.1">
    <property type="nucleotide sequence ID" value="NZ_BLTE01000001.1"/>
</dbReference>
<reference evidence="1 2" key="1">
    <citation type="submission" date="2020-04" db="EMBL/GenBank/DDBJ databases">
        <authorList>
            <consortium name="Desulfovibrio sp. FSS-1 genome sequencing consortium"/>
            <person name="Shimoshige H."/>
            <person name="Kobayashi H."/>
            <person name="Maekawa T."/>
        </authorList>
    </citation>
    <scope>NUCLEOTIDE SEQUENCE [LARGE SCALE GENOMIC DNA]</scope>
    <source>
        <strain evidence="1 2">SIID29052-01</strain>
    </source>
</reference>
<organism evidence="1 2">
    <name type="scientific">Fundidesulfovibrio magnetotacticus</name>
    <dbReference type="NCBI Taxonomy" id="2730080"/>
    <lineage>
        <taxon>Bacteria</taxon>
        <taxon>Pseudomonadati</taxon>
        <taxon>Thermodesulfobacteriota</taxon>
        <taxon>Desulfovibrionia</taxon>
        <taxon>Desulfovibrionales</taxon>
        <taxon>Desulfovibrionaceae</taxon>
        <taxon>Fundidesulfovibrio</taxon>
    </lineage>
</organism>
<keyword evidence="2" id="KW-1185">Reference proteome</keyword>
<accession>A0A6V8LQ45</accession>
<name>A0A6V8LQ45_9BACT</name>
<dbReference type="AlphaFoldDB" id="A0A6V8LQ45"/>
<protein>
    <submittedName>
        <fullName evidence="1">Uncharacterized protein</fullName>
    </submittedName>
</protein>
<comment type="caution">
    <text evidence="1">The sequence shown here is derived from an EMBL/GenBank/DDBJ whole genome shotgun (WGS) entry which is preliminary data.</text>
</comment>
<reference evidence="1 2" key="2">
    <citation type="submission" date="2020-05" db="EMBL/GenBank/DDBJ databases">
        <title>Draft genome sequence of Desulfovibrio sp. strainFSS-1.</title>
        <authorList>
            <person name="Shimoshige H."/>
            <person name="Kobayashi H."/>
            <person name="Maekawa T."/>
        </authorList>
    </citation>
    <scope>NUCLEOTIDE SEQUENCE [LARGE SCALE GENOMIC DNA]</scope>
    <source>
        <strain evidence="1 2">SIID29052-01</strain>
    </source>
</reference>
<gene>
    <name evidence="1" type="ORF">NNJEOMEG_00051</name>
</gene>
<proteinExistence type="predicted"/>
<dbReference type="Proteomes" id="UP000494245">
    <property type="component" value="Unassembled WGS sequence"/>
</dbReference>